<feature type="compositionally biased region" description="Low complexity" evidence="2">
    <location>
        <begin position="173"/>
        <end position="183"/>
    </location>
</feature>
<dbReference type="Proteomes" id="UP001172155">
    <property type="component" value="Unassembled WGS sequence"/>
</dbReference>
<feature type="compositionally biased region" description="Low complexity" evidence="2">
    <location>
        <begin position="47"/>
        <end position="71"/>
    </location>
</feature>
<feature type="region of interest" description="Disordered" evidence="2">
    <location>
        <begin position="158"/>
        <end position="195"/>
    </location>
</feature>
<evidence type="ECO:0000259" key="3">
    <source>
        <dbReference type="PROSITE" id="PS50181"/>
    </source>
</evidence>
<keyword evidence="5" id="KW-1185">Reference proteome</keyword>
<evidence type="ECO:0000313" key="5">
    <source>
        <dbReference type="Proteomes" id="UP001172155"/>
    </source>
</evidence>
<name>A0AA40F9U3_9PEZI</name>
<dbReference type="GO" id="GO:0005737">
    <property type="term" value="C:cytoplasm"/>
    <property type="evidence" value="ECO:0007669"/>
    <property type="project" value="TreeGrafter"/>
</dbReference>
<dbReference type="Pfam" id="PF12937">
    <property type="entry name" value="F-box-like"/>
    <property type="match status" value="1"/>
</dbReference>
<evidence type="ECO:0000256" key="2">
    <source>
        <dbReference type="SAM" id="MobiDB-lite"/>
    </source>
</evidence>
<dbReference type="InterPro" id="IPR001810">
    <property type="entry name" value="F-box_dom"/>
</dbReference>
<gene>
    <name evidence="4" type="ORF">B0T18DRAFT_442374</name>
</gene>
<dbReference type="GO" id="GO:0031146">
    <property type="term" value="P:SCF-dependent proteasomal ubiquitin-dependent protein catabolic process"/>
    <property type="evidence" value="ECO:0007669"/>
    <property type="project" value="TreeGrafter"/>
</dbReference>
<feature type="region of interest" description="Disordered" evidence="2">
    <location>
        <begin position="1"/>
        <end position="123"/>
    </location>
</feature>
<reference evidence="4" key="1">
    <citation type="submission" date="2023-06" db="EMBL/GenBank/DDBJ databases">
        <title>Genome-scale phylogeny and comparative genomics of the fungal order Sordariales.</title>
        <authorList>
            <consortium name="Lawrence Berkeley National Laboratory"/>
            <person name="Hensen N."/>
            <person name="Bonometti L."/>
            <person name="Westerberg I."/>
            <person name="Brannstrom I.O."/>
            <person name="Guillou S."/>
            <person name="Cros-Aarteil S."/>
            <person name="Calhoun S."/>
            <person name="Haridas S."/>
            <person name="Kuo A."/>
            <person name="Mondo S."/>
            <person name="Pangilinan J."/>
            <person name="Riley R."/>
            <person name="LaButti K."/>
            <person name="Andreopoulos B."/>
            <person name="Lipzen A."/>
            <person name="Chen C."/>
            <person name="Yanf M."/>
            <person name="Daum C."/>
            <person name="Ng V."/>
            <person name="Clum A."/>
            <person name="Steindorff A."/>
            <person name="Ohm R."/>
            <person name="Martin F."/>
            <person name="Silar P."/>
            <person name="Natvig D."/>
            <person name="Lalanne C."/>
            <person name="Gautier V."/>
            <person name="Ament-velasquez S.L."/>
            <person name="Kruys A."/>
            <person name="Hutchinson M.I."/>
            <person name="Powell A.J."/>
            <person name="Barry K."/>
            <person name="Miller A.N."/>
            <person name="Grigoriev I.V."/>
            <person name="Debuchy R."/>
            <person name="Gladieux P."/>
            <person name="Thoren M.H."/>
            <person name="Johannesson H."/>
        </authorList>
    </citation>
    <scope>NUCLEOTIDE SEQUENCE</scope>
    <source>
        <strain evidence="4">SMH3187-1</strain>
    </source>
</reference>
<feature type="domain" description="F-box" evidence="3">
    <location>
        <begin position="222"/>
        <end position="272"/>
    </location>
</feature>
<dbReference type="SUPFAM" id="SSF81383">
    <property type="entry name" value="F-box domain"/>
    <property type="match status" value="1"/>
</dbReference>
<dbReference type="PANTHER" id="PTHR12874:SF9">
    <property type="entry name" value="F-BOX ONLY PROTEIN 48"/>
    <property type="match status" value="1"/>
</dbReference>
<dbReference type="Pfam" id="PF19270">
    <property type="entry name" value="FBO_C"/>
    <property type="match status" value="1"/>
</dbReference>
<dbReference type="EMBL" id="JAUKUD010000001">
    <property type="protein sequence ID" value="KAK0753874.1"/>
    <property type="molecule type" value="Genomic_DNA"/>
</dbReference>
<evidence type="ECO:0000256" key="1">
    <source>
        <dbReference type="ARBA" id="ARBA00022786"/>
    </source>
</evidence>
<dbReference type="InterPro" id="IPR045464">
    <property type="entry name" value="Hrt3/FBXO9_C"/>
</dbReference>
<comment type="caution">
    <text evidence="4">The sequence shown here is derived from an EMBL/GenBank/DDBJ whole genome shotgun (WGS) entry which is preliminary data.</text>
</comment>
<dbReference type="PANTHER" id="PTHR12874">
    <property type="entry name" value="F-BOX ONLY PROTEIN 48-RELATED"/>
    <property type="match status" value="1"/>
</dbReference>
<sequence>MTGPSSEANPDLESFREQWRAEVRSRRPAPAPAPALTAPRSTTNANAGPSSSAGAVAGPSSARPASLVGGPKKPPPAPTKQVAAQDDDHDEVQPRVFDEPASGSSTGMTLKEERAEPEEPVSALDHYEKAVERETAGKLGDSLRLYRKAFRMDDSVDQKYKAKHFPKPPPKPTTTTTTTKTPTAPTPTADPTPPSITDLIASFSHLSIPPAPPPIEGMPPPPCPLAALPDEILMHILLSLALADPASFVRLSLVCRRLAHLVATEDRIWRRLSLGPEFGLLALHTSFTRSVTWELDPLLGPPTYLPPPSTIPQLSWQTTFRTLLPRIRFGGAYISTVNYIRPGAHDPTASTSGWGANPVHIVTYYRYLRFFRDGTALSLLTTHEPSDVVAHLTRDAPSLKSGAAKGALRGRWKIDADGDEGDLVVETEGVSQYVYRMELGVKAAGGGRGRGTRLVWRGFWSYSRATGEWAEFVQRGQKAFYFSRVGRFGVMGE</sequence>
<keyword evidence="1" id="KW-0833">Ubl conjugation pathway</keyword>
<protein>
    <recommendedName>
        <fullName evidence="3">F-box domain-containing protein</fullName>
    </recommendedName>
</protein>
<feature type="compositionally biased region" description="Basic and acidic residues" evidence="2">
    <location>
        <begin position="13"/>
        <end position="25"/>
    </location>
</feature>
<accession>A0AA40F9U3</accession>
<feature type="compositionally biased region" description="Pro residues" evidence="2">
    <location>
        <begin position="184"/>
        <end position="194"/>
    </location>
</feature>
<dbReference type="InterPro" id="IPR036047">
    <property type="entry name" value="F-box-like_dom_sf"/>
</dbReference>
<dbReference type="AlphaFoldDB" id="A0AA40F9U3"/>
<organism evidence="4 5">
    <name type="scientific">Schizothecium vesticola</name>
    <dbReference type="NCBI Taxonomy" id="314040"/>
    <lineage>
        <taxon>Eukaryota</taxon>
        <taxon>Fungi</taxon>
        <taxon>Dikarya</taxon>
        <taxon>Ascomycota</taxon>
        <taxon>Pezizomycotina</taxon>
        <taxon>Sordariomycetes</taxon>
        <taxon>Sordariomycetidae</taxon>
        <taxon>Sordariales</taxon>
        <taxon>Schizotheciaceae</taxon>
        <taxon>Schizothecium</taxon>
    </lineage>
</organism>
<dbReference type="PROSITE" id="PS50181">
    <property type="entry name" value="FBOX"/>
    <property type="match status" value="1"/>
</dbReference>
<dbReference type="Gene3D" id="1.20.1280.50">
    <property type="match status" value="1"/>
</dbReference>
<dbReference type="GO" id="GO:0019005">
    <property type="term" value="C:SCF ubiquitin ligase complex"/>
    <property type="evidence" value="ECO:0007669"/>
    <property type="project" value="TreeGrafter"/>
</dbReference>
<proteinExistence type="predicted"/>
<evidence type="ECO:0000313" key="4">
    <source>
        <dbReference type="EMBL" id="KAK0753874.1"/>
    </source>
</evidence>